<reference evidence="2 3" key="1">
    <citation type="submission" date="2019-08" db="EMBL/GenBank/DDBJ databases">
        <title>Bacterial whole genome sequence for Glaciihabitans sp. CHu50b-6-2.</title>
        <authorList>
            <person name="Jin L."/>
        </authorList>
    </citation>
    <scope>NUCLEOTIDE SEQUENCE [LARGE SCALE GENOMIC DNA]</scope>
    <source>
        <strain evidence="2 3">CHu50b-6-2</strain>
    </source>
</reference>
<name>A0A5C8UKX1_9MICO</name>
<evidence type="ECO:0000259" key="1">
    <source>
        <dbReference type="Pfam" id="PF00483"/>
    </source>
</evidence>
<dbReference type="GO" id="GO:0047343">
    <property type="term" value="F:glucose-1-phosphate cytidylyltransferase activity"/>
    <property type="evidence" value="ECO:0007669"/>
    <property type="project" value="InterPro"/>
</dbReference>
<dbReference type="PANTHER" id="PTHR47183:SF3">
    <property type="entry name" value="TRANSFERASE"/>
    <property type="match status" value="1"/>
</dbReference>
<gene>
    <name evidence="2" type="ORF">FVP33_16575</name>
</gene>
<dbReference type="Gene3D" id="3.90.550.10">
    <property type="entry name" value="Spore Coat Polysaccharide Biosynthesis Protein SpsA, Chain A"/>
    <property type="match status" value="1"/>
</dbReference>
<sequence length="262" mass="29694">MNPEDVPVFILAGGLGTRFREQTHSVPKPMINIDGKPIIWHIMSKYASHGFRKFVVCAGYKAEVIKDYFLNYQEINSDFTVDMRDKSVTFHSKQVEDWSVTVAFTGAETMTGYRIHNATERFLGDAPAFALTYGDGLTDVDLAEELKFHEAHGKTGTVLGIHPPARFGEILASEGLVSTFAEKKPLAASWISGGFFFFNRDFRSYLRDEEDLVLEESPLRSLVDDKKLMLFEHEGFWACMDTQRDHDLLDNLARSGDAPWLR</sequence>
<dbReference type="InterPro" id="IPR013446">
    <property type="entry name" value="G1P_cyt_trans-like"/>
</dbReference>
<dbReference type="InterPro" id="IPR005835">
    <property type="entry name" value="NTP_transferase_dom"/>
</dbReference>
<dbReference type="Proteomes" id="UP000321379">
    <property type="component" value="Unassembled WGS sequence"/>
</dbReference>
<evidence type="ECO:0000313" key="2">
    <source>
        <dbReference type="EMBL" id="TXN28803.1"/>
    </source>
</evidence>
<protein>
    <submittedName>
        <fullName evidence="2">NTP transferase domain-containing protein</fullName>
    </submittedName>
</protein>
<dbReference type="SUPFAM" id="SSF53448">
    <property type="entry name" value="Nucleotide-diphospho-sugar transferases"/>
    <property type="match status" value="1"/>
</dbReference>
<proteinExistence type="predicted"/>
<organism evidence="2 3">
    <name type="scientific">Lacisediminihabitans profunda</name>
    <dbReference type="NCBI Taxonomy" id="2594790"/>
    <lineage>
        <taxon>Bacteria</taxon>
        <taxon>Bacillati</taxon>
        <taxon>Actinomycetota</taxon>
        <taxon>Actinomycetes</taxon>
        <taxon>Micrococcales</taxon>
        <taxon>Microbacteriaceae</taxon>
        <taxon>Lacisediminihabitans</taxon>
    </lineage>
</organism>
<dbReference type="InterPro" id="IPR029044">
    <property type="entry name" value="Nucleotide-diphossugar_trans"/>
</dbReference>
<dbReference type="Pfam" id="PF00483">
    <property type="entry name" value="NTP_transferase"/>
    <property type="match status" value="1"/>
</dbReference>
<dbReference type="PANTHER" id="PTHR47183">
    <property type="entry name" value="GLUCOSE-1-PHOSPHATE CYTIDYLYLTRANSFERASE-RELATED"/>
    <property type="match status" value="1"/>
</dbReference>
<keyword evidence="3" id="KW-1185">Reference proteome</keyword>
<accession>A0A5C8UKX1</accession>
<comment type="caution">
    <text evidence="2">The sequence shown here is derived from an EMBL/GenBank/DDBJ whole genome shotgun (WGS) entry which is preliminary data.</text>
</comment>
<feature type="domain" description="Nucleotidyl transferase" evidence="1">
    <location>
        <begin position="10"/>
        <end position="207"/>
    </location>
</feature>
<evidence type="ECO:0000313" key="3">
    <source>
        <dbReference type="Proteomes" id="UP000321379"/>
    </source>
</evidence>
<dbReference type="AlphaFoldDB" id="A0A5C8UKX1"/>
<keyword evidence="2" id="KW-0808">Transferase</keyword>
<dbReference type="EMBL" id="VRMG01000011">
    <property type="protein sequence ID" value="TXN28803.1"/>
    <property type="molecule type" value="Genomic_DNA"/>
</dbReference>